<feature type="domain" description="AB hydrolase-1" evidence="4">
    <location>
        <begin position="2"/>
        <end position="225"/>
    </location>
</feature>
<dbReference type="PRINTS" id="PR00111">
    <property type="entry name" value="ABHYDROLASE"/>
</dbReference>
<dbReference type="Pfam" id="PF00561">
    <property type="entry name" value="Abhydrolase_1"/>
    <property type="match status" value="1"/>
</dbReference>
<dbReference type="EC" id="4.2.99.20" evidence="3"/>
<comment type="similarity">
    <text evidence="3">Belongs to the AB hydrolase superfamily. MenH family.</text>
</comment>
<dbReference type="EMBL" id="JAIHOM010000049">
    <property type="protein sequence ID" value="MCW6036885.1"/>
    <property type="molecule type" value="Genomic_DNA"/>
</dbReference>
<organism evidence="5 6">
    <name type="scientific">Spirulina subsalsa FACHB-351</name>
    <dbReference type="NCBI Taxonomy" id="234711"/>
    <lineage>
        <taxon>Bacteria</taxon>
        <taxon>Bacillati</taxon>
        <taxon>Cyanobacteriota</taxon>
        <taxon>Cyanophyceae</taxon>
        <taxon>Spirulinales</taxon>
        <taxon>Spirulinaceae</taxon>
        <taxon>Spirulina</taxon>
    </lineage>
</organism>
<dbReference type="PANTHER" id="PTHR42916:SF1">
    <property type="entry name" value="PROTEIN PHYLLO, CHLOROPLASTIC"/>
    <property type="match status" value="1"/>
</dbReference>
<evidence type="ECO:0000313" key="5">
    <source>
        <dbReference type="EMBL" id="MCW6036885.1"/>
    </source>
</evidence>
<dbReference type="PANTHER" id="PTHR42916">
    <property type="entry name" value="2-SUCCINYL-5-ENOLPYRUVYL-6-HYDROXY-3-CYCLOHEXENE-1-CARBOXYLATE SYNTHASE"/>
    <property type="match status" value="1"/>
</dbReference>
<protein>
    <recommendedName>
        <fullName evidence="3">Putative 2-succinyl-6-hydroxy-2,4-cyclohexadiene-1-carboxylate synthase</fullName>
        <shortName evidence="3">SHCHC synthase</shortName>
        <ecNumber evidence="3">4.2.99.20</ecNumber>
    </recommendedName>
</protein>
<dbReference type="Proteomes" id="UP001526426">
    <property type="component" value="Unassembled WGS sequence"/>
</dbReference>
<comment type="catalytic activity">
    <reaction evidence="3">
        <text>5-enolpyruvoyl-6-hydroxy-2-succinyl-cyclohex-3-ene-1-carboxylate = (1R,6R)-6-hydroxy-2-succinyl-cyclohexa-2,4-diene-1-carboxylate + pyruvate</text>
        <dbReference type="Rhea" id="RHEA:25597"/>
        <dbReference type="ChEBI" id="CHEBI:15361"/>
        <dbReference type="ChEBI" id="CHEBI:58689"/>
        <dbReference type="ChEBI" id="CHEBI:58818"/>
        <dbReference type="EC" id="4.2.99.20"/>
    </reaction>
</comment>
<dbReference type="NCBIfam" id="TIGR03695">
    <property type="entry name" value="menH_SHCHC"/>
    <property type="match status" value="1"/>
</dbReference>
<comment type="caution">
    <text evidence="5">The sequence shown here is derived from an EMBL/GenBank/DDBJ whole genome shotgun (WGS) entry which is preliminary data.</text>
</comment>
<name>A0ABT3L5X6_9CYAN</name>
<proteinExistence type="inferred from homology"/>
<sequence length="240" mass="27345">MGSGEDFQEAIAQLTSDYYCLTVDLPGHGQTQTPPHGENYRFPSVAQGIITLLTQLQRLPCFLAGYSLGGRLALYLALNFPQSFPKVILESSSAGLKTHRERAERRQQDADLIERLTELNFAQFLERWYQNPLFASLRNHPQFPAMFQRRLQNQPQQLAQVLRYMGTGVQPPLWDLLPHHNRPLLLLVGEQDAKFQGINQEMARLCPGAQLKQVENCGHNIHLENVNSYVELIRLFLNAP</sequence>
<keyword evidence="1" id="KW-0474">Menaquinone biosynthesis</keyword>
<keyword evidence="6" id="KW-1185">Reference proteome</keyword>
<dbReference type="HAMAP" id="MF_01660">
    <property type="entry name" value="MenH"/>
    <property type="match status" value="1"/>
</dbReference>
<dbReference type="GO" id="GO:0070205">
    <property type="term" value="F:2-succinyl-6-hydroxy-2,4-cyclohexadiene-1-carboxylate synthase activity"/>
    <property type="evidence" value="ECO:0007669"/>
    <property type="project" value="UniProtKB-EC"/>
</dbReference>
<comment type="subunit">
    <text evidence="3">Monomer.</text>
</comment>
<reference evidence="5 6" key="1">
    <citation type="submission" date="2021-08" db="EMBL/GenBank/DDBJ databases">
        <title>Draft genome sequence of Spirulina subsalsa with high tolerance to salinity and hype-accumulation of phycocyanin.</title>
        <authorList>
            <person name="Pei H."/>
            <person name="Jiang L."/>
        </authorList>
    </citation>
    <scope>NUCLEOTIDE SEQUENCE [LARGE SCALE GENOMIC DNA]</scope>
    <source>
        <strain evidence="5 6">FACHB-351</strain>
    </source>
</reference>
<accession>A0ABT3L5X6</accession>
<comment type="pathway">
    <text evidence="3">Cofactor biosynthesis; phylloquinone biosynthesis.</text>
</comment>
<evidence type="ECO:0000256" key="1">
    <source>
        <dbReference type="ARBA" id="ARBA00022428"/>
    </source>
</evidence>
<evidence type="ECO:0000256" key="2">
    <source>
        <dbReference type="ARBA" id="ARBA00023239"/>
    </source>
</evidence>
<evidence type="ECO:0000313" key="6">
    <source>
        <dbReference type="Proteomes" id="UP001526426"/>
    </source>
</evidence>
<comment type="pathway">
    <text evidence="3">Quinol/quinone metabolism; 1,4-dihydroxy-2-naphthoate biosynthesis; 1,4-dihydroxy-2-naphthoate from chorismate: step 3/7.</text>
</comment>
<dbReference type="InterPro" id="IPR000073">
    <property type="entry name" value="AB_hydrolase_1"/>
</dbReference>
<comment type="function">
    <text evidence="3">Catalyzes a proton abstraction reaction that results in 2,5-elimination of pyruvate from 2-succinyl-5-enolpyruvyl-6-hydroxy-3-cyclohexene-1-carboxylate (SEPHCHC) and the formation of 2-succinyl-6-hydroxy-2,4-cyclohexadiene-1-carboxylate (SHCHC).</text>
</comment>
<dbReference type="SUPFAM" id="SSF53474">
    <property type="entry name" value="alpha/beta-Hydrolases"/>
    <property type="match status" value="1"/>
</dbReference>
<dbReference type="InterPro" id="IPR029058">
    <property type="entry name" value="AB_hydrolase_fold"/>
</dbReference>
<evidence type="ECO:0000256" key="3">
    <source>
        <dbReference type="HAMAP-Rule" id="MF_01660"/>
    </source>
</evidence>
<dbReference type="InterPro" id="IPR022485">
    <property type="entry name" value="SHCHC_synthase_MenH"/>
</dbReference>
<dbReference type="Gene3D" id="3.40.50.1820">
    <property type="entry name" value="alpha/beta hydrolase"/>
    <property type="match status" value="1"/>
</dbReference>
<keyword evidence="2 3" id="KW-0456">Lyase</keyword>
<evidence type="ECO:0000259" key="4">
    <source>
        <dbReference type="Pfam" id="PF00561"/>
    </source>
</evidence>
<gene>
    <name evidence="3 5" type="primary">menH</name>
    <name evidence="5" type="ORF">K4A83_11510</name>
</gene>